<evidence type="ECO:0000313" key="1">
    <source>
        <dbReference type="EMBL" id="JAH54746.1"/>
    </source>
</evidence>
<reference evidence="1" key="2">
    <citation type="journal article" date="2015" name="Fish Shellfish Immunol.">
        <title>Early steps in the European eel (Anguilla anguilla)-Vibrio vulnificus interaction in the gills: Role of the RtxA13 toxin.</title>
        <authorList>
            <person name="Callol A."/>
            <person name="Pajuelo D."/>
            <person name="Ebbesson L."/>
            <person name="Teles M."/>
            <person name="MacKenzie S."/>
            <person name="Amaro C."/>
        </authorList>
    </citation>
    <scope>NUCLEOTIDE SEQUENCE</scope>
</reference>
<reference evidence="1" key="1">
    <citation type="submission" date="2014-11" db="EMBL/GenBank/DDBJ databases">
        <authorList>
            <person name="Amaro Gonzalez C."/>
        </authorList>
    </citation>
    <scope>NUCLEOTIDE SEQUENCE</scope>
</reference>
<organism evidence="1">
    <name type="scientific">Anguilla anguilla</name>
    <name type="common">European freshwater eel</name>
    <name type="synonym">Muraena anguilla</name>
    <dbReference type="NCBI Taxonomy" id="7936"/>
    <lineage>
        <taxon>Eukaryota</taxon>
        <taxon>Metazoa</taxon>
        <taxon>Chordata</taxon>
        <taxon>Craniata</taxon>
        <taxon>Vertebrata</taxon>
        <taxon>Euteleostomi</taxon>
        <taxon>Actinopterygii</taxon>
        <taxon>Neopterygii</taxon>
        <taxon>Teleostei</taxon>
        <taxon>Anguilliformes</taxon>
        <taxon>Anguillidae</taxon>
        <taxon>Anguilla</taxon>
    </lineage>
</organism>
<proteinExistence type="predicted"/>
<dbReference type="EMBL" id="GBXM01053831">
    <property type="protein sequence ID" value="JAH54746.1"/>
    <property type="molecule type" value="Transcribed_RNA"/>
</dbReference>
<dbReference type="AlphaFoldDB" id="A0A0E9TMD4"/>
<accession>A0A0E9TMD4</accession>
<sequence length="31" mass="3647">MQNASVLIHYKPKVSGHPLVWGIFHVWARFQ</sequence>
<protein>
    <submittedName>
        <fullName evidence="1">Uncharacterized protein</fullName>
    </submittedName>
</protein>
<name>A0A0E9TMD4_ANGAN</name>